<evidence type="ECO:0000256" key="2">
    <source>
        <dbReference type="PROSITE-ProRule" id="PRU10099"/>
    </source>
</evidence>
<dbReference type="InterPro" id="IPR020827">
    <property type="entry name" value="Asparaginase/glutaminase_AS1"/>
</dbReference>
<keyword evidence="3" id="KW-0472">Membrane</keyword>
<comment type="similarity">
    <text evidence="1">Belongs to the asparaginase 1 family.</text>
</comment>
<evidence type="ECO:0000313" key="4">
    <source>
        <dbReference type="EMBL" id="SDO04616.1"/>
    </source>
</evidence>
<sequence>MSEISDTPKGVAVRRTGGTVAHLLSPLGVVLLVLLGCALLLSLRVSVPIGAMYWDLYVIIDGATRVLDGQIPSVDFFAPVGPLGYWMQAAGMRLFPTGQPLLLTQWSYLLVILPPMLPVLARIDRSSRSVALTLLLPLLLFVLFPINVEQASSYPSVDGYGIYNRQGAQVLYALTVALVFERRQRVLLFAIAWCCAALFLSKITGFITGGLLCAFAFAAGRVRLSTALMSVVAFAAVLGLIEAMSGLVSAYLGDISTLVAMNEGVLASRFIQAASIHFGIFGSGLCLLIALLWLDRRPALQLALTAVRRPNLATLHAVLDRNSVWLGVLLFAGLFYETQNTGGQGFIFVWPVLLAILMASGRYADRGTILVFALVAATAIPPAVNVAHKGMRALIGQMRYETLPVANLKGLAQISQRPEVIERGYALLRSYVDQRATYQAFADADLLPTFSLYSEMDFQIAWLLAASEAVDAVRAYETANGVRFRTVMDLNFVNPFAYLLDKDAVRQIAIGADPFRAVPPLDAATKAAVEQADLVLYPRCPVTNANMSLRRIYEPALTGHRLIELSPCWQAYIRADLGPSS</sequence>
<protein>
    <recommendedName>
        <fullName evidence="6">4-amino-4-deoxy-L-arabinose transferase</fullName>
    </recommendedName>
</protein>
<feature type="transmembrane region" description="Helical" evidence="3">
    <location>
        <begin position="187"/>
        <end position="219"/>
    </location>
</feature>
<dbReference type="GO" id="GO:0006520">
    <property type="term" value="P:amino acid metabolic process"/>
    <property type="evidence" value="ECO:0007669"/>
    <property type="project" value="InterPro"/>
</dbReference>
<dbReference type="PROSITE" id="PS00144">
    <property type="entry name" value="ASN_GLN_ASE_1"/>
    <property type="match status" value="1"/>
</dbReference>
<evidence type="ECO:0000256" key="1">
    <source>
        <dbReference type="ARBA" id="ARBA00010518"/>
    </source>
</evidence>
<feature type="transmembrane region" description="Helical" evidence="3">
    <location>
        <begin position="273"/>
        <end position="294"/>
    </location>
</feature>
<feature type="transmembrane region" description="Helical" evidence="3">
    <location>
        <begin position="231"/>
        <end position="252"/>
    </location>
</feature>
<feature type="active site" evidence="2">
    <location>
        <position position="19"/>
    </location>
</feature>
<feature type="transmembrane region" description="Helical" evidence="3">
    <location>
        <begin position="20"/>
        <end position="43"/>
    </location>
</feature>
<keyword evidence="3" id="KW-1133">Transmembrane helix</keyword>
<dbReference type="AlphaFoldDB" id="A0A1H0GCL0"/>
<feature type="transmembrane region" description="Helical" evidence="3">
    <location>
        <begin position="369"/>
        <end position="388"/>
    </location>
</feature>
<dbReference type="EMBL" id="FNIT01000003">
    <property type="protein sequence ID" value="SDO04616.1"/>
    <property type="molecule type" value="Genomic_DNA"/>
</dbReference>
<feature type="transmembrane region" description="Helical" evidence="3">
    <location>
        <begin position="314"/>
        <end position="336"/>
    </location>
</feature>
<reference evidence="4 5" key="1">
    <citation type="submission" date="2016-10" db="EMBL/GenBank/DDBJ databases">
        <authorList>
            <person name="de Groot N.N."/>
        </authorList>
    </citation>
    <scope>NUCLEOTIDE SEQUENCE [LARGE SCALE GENOMIC DNA]</scope>
    <source>
        <strain evidence="5">L7-484,KACC 16230,DSM 25025</strain>
    </source>
</reference>
<proteinExistence type="inferred from homology"/>
<dbReference type="Proteomes" id="UP000198793">
    <property type="component" value="Unassembled WGS sequence"/>
</dbReference>
<accession>A0A1H0GCL0</accession>
<organism evidence="4 5">
    <name type="scientific">Aureimonas jatrophae</name>
    <dbReference type="NCBI Taxonomy" id="1166073"/>
    <lineage>
        <taxon>Bacteria</taxon>
        <taxon>Pseudomonadati</taxon>
        <taxon>Pseudomonadota</taxon>
        <taxon>Alphaproteobacteria</taxon>
        <taxon>Hyphomicrobiales</taxon>
        <taxon>Aurantimonadaceae</taxon>
        <taxon>Aureimonas</taxon>
    </lineage>
</organism>
<evidence type="ECO:0000256" key="3">
    <source>
        <dbReference type="SAM" id="Phobius"/>
    </source>
</evidence>
<feature type="transmembrane region" description="Helical" evidence="3">
    <location>
        <begin position="130"/>
        <end position="148"/>
    </location>
</feature>
<keyword evidence="5" id="KW-1185">Reference proteome</keyword>
<name>A0A1H0GCL0_9HYPH</name>
<evidence type="ECO:0000313" key="5">
    <source>
        <dbReference type="Proteomes" id="UP000198793"/>
    </source>
</evidence>
<gene>
    <name evidence="4" type="ORF">SAMN05192530_10363</name>
</gene>
<feature type="transmembrane region" description="Helical" evidence="3">
    <location>
        <begin position="345"/>
        <end position="363"/>
    </location>
</feature>
<dbReference type="RefSeq" id="WP_210285761.1">
    <property type="nucleotide sequence ID" value="NZ_FNIT01000003.1"/>
</dbReference>
<keyword evidence="3" id="KW-0812">Transmembrane</keyword>
<feature type="transmembrane region" description="Helical" evidence="3">
    <location>
        <begin position="106"/>
        <end position="123"/>
    </location>
</feature>
<evidence type="ECO:0008006" key="6">
    <source>
        <dbReference type="Google" id="ProtNLM"/>
    </source>
</evidence>